<reference evidence="5" key="1">
    <citation type="submission" date="2014-11" db="EMBL/GenBank/DDBJ databases">
        <authorList>
            <person name="Otto D Thomas"/>
            <person name="Naeem Raeece"/>
        </authorList>
    </citation>
    <scope>NUCLEOTIDE SEQUENCE</scope>
</reference>
<dbReference type="GO" id="GO:0016740">
    <property type="term" value="F:transferase activity"/>
    <property type="evidence" value="ECO:0007669"/>
    <property type="project" value="UniProtKB-KW"/>
</dbReference>
<dbReference type="PROSITE" id="PS00183">
    <property type="entry name" value="UBC_1"/>
    <property type="match status" value="1"/>
</dbReference>
<dbReference type="InterPro" id="IPR050113">
    <property type="entry name" value="Ub_conjugating_enzyme"/>
</dbReference>
<dbReference type="PhylomeDB" id="A0A0G4HJV5"/>
<dbReference type="Pfam" id="PF00179">
    <property type="entry name" value="UQ_con"/>
    <property type="match status" value="1"/>
</dbReference>
<gene>
    <name evidence="5" type="ORF">Cvel_28392</name>
</gene>
<organism evidence="5">
    <name type="scientific">Chromera velia CCMP2878</name>
    <dbReference type="NCBI Taxonomy" id="1169474"/>
    <lineage>
        <taxon>Eukaryota</taxon>
        <taxon>Sar</taxon>
        <taxon>Alveolata</taxon>
        <taxon>Colpodellida</taxon>
        <taxon>Chromeraceae</taxon>
        <taxon>Chromera</taxon>
    </lineage>
</organism>
<dbReference type="InterPro" id="IPR000608">
    <property type="entry name" value="UBC"/>
</dbReference>
<dbReference type="PANTHER" id="PTHR24067">
    <property type="entry name" value="UBIQUITIN-CONJUGATING ENZYME E2"/>
    <property type="match status" value="1"/>
</dbReference>
<accession>A0A0G4HJV5</accession>
<sequence>MSKSNTSTLRLLSDWKALQAEAPEGISASPLSDDNLYVWEASIVGPDETPWEGGIFSLTIKCPLTYPDRPPTVRFTTEMFHPNVFQDGTLCLDIIQDQWKPVYTIGTVLTSVQSLLTDPFTGSPANPEASKLFENDKKEYNRRVRFEVPFKFDGLSGFVGEKATKEKGGIDDAFNFNVVSPSVNSSVVLFSTDAYSVSFDCVERDGEIFSAFILDVKPADEARAFLLAGLGEDDRPDLPPGCDTNSFNEIAAGEGFQCVMTDTFNDRLPSDSTDVVTNALEEILFRFSDGSQIVAGETFGSGLLTGAGGNEQLKNDFGIPSSCAATGTMFLKAPKGAGFRFGGSSEEKVDEKDEGGRGMFTLPEAFKFGDRLSISEIGWGSVFGKEANPVKGKGKESTGIQSFFVRSPEINSTVPVVTSETADIEFSCLESDGEILGVLSLRVKPNQEEALGLVQVINGGPPFDPPGLTLCKDLGDLLTVSPGADLTCVIDFQVVPDDLSTVKTDNLQAGFVFQFSNGLRIWNVPETTISIALTGLEGNSDLSSFFGASSSCAAFGPMYVAVPKDSSLQVITSPLPTDESTKRDMKETQKEEKTVIDGPFKLDGLADSLKLDFDLSGLSGSKLGGKSAKDIGKSAKDVENFNYFVASPSLNTTTNIFSTDFVSYDFACVPDLFPGDEPREVFGVYFLTVKAAEEDIAFLVFGDEADSIQNIFGYAGCQPDSDSGLVVVPAGTGLTCFVLEEGRKDSDEDPDLNSADEVLVQFSNGLQIISGGEDSSAIVLTSTDGNADLERFFGIPSACSSYGYVNVRVPKGVKVATLGGSESFPLGPIAL</sequence>
<name>A0A0G4HJV5_9ALVE</name>
<feature type="domain" description="UBC core" evidence="4">
    <location>
        <begin position="6"/>
        <end position="153"/>
    </location>
</feature>
<dbReference type="CDD" id="cd23790">
    <property type="entry name" value="UBCc_UBE2A_2B"/>
    <property type="match status" value="1"/>
</dbReference>
<dbReference type="SMART" id="SM00212">
    <property type="entry name" value="UBCc"/>
    <property type="match status" value="1"/>
</dbReference>
<dbReference type="EMBL" id="CDMZ01002947">
    <property type="protein sequence ID" value="CEM44522.1"/>
    <property type="molecule type" value="Genomic_DNA"/>
</dbReference>
<dbReference type="Gene3D" id="3.10.110.10">
    <property type="entry name" value="Ubiquitin Conjugating Enzyme"/>
    <property type="match status" value="1"/>
</dbReference>
<feature type="active site" description="Glycyl thioester intermediate" evidence="3">
    <location>
        <position position="91"/>
    </location>
</feature>
<keyword evidence="1" id="KW-0808">Transferase</keyword>
<protein>
    <recommendedName>
        <fullName evidence="4">UBC core domain-containing protein</fullName>
    </recommendedName>
</protein>
<evidence type="ECO:0000256" key="3">
    <source>
        <dbReference type="PROSITE-ProRule" id="PRU10133"/>
    </source>
</evidence>
<evidence type="ECO:0000256" key="2">
    <source>
        <dbReference type="ARBA" id="ARBA00022786"/>
    </source>
</evidence>
<dbReference type="VEuPathDB" id="CryptoDB:Cvel_28392"/>
<keyword evidence="2" id="KW-0833">Ubl conjugation pathway</keyword>
<dbReference type="AlphaFoldDB" id="A0A0G4HJV5"/>
<proteinExistence type="predicted"/>
<dbReference type="InterPro" id="IPR016135">
    <property type="entry name" value="UBQ-conjugating_enzyme/RWD"/>
</dbReference>
<dbReference type="InterPro" id="IPR023313">
    <property type="entry name" value="UBQ-conjugating_AS"/>
</dbReference>
<evidence type="ECO:0000256" key="1">
    <source>
        <dbReference type="ARBA" id="ARBA00022679"/>
    </source>
</evidence>
<dbReference type="PROSITE" id="PS50127">
    <property type="entry name" value="UBC_2"/>
    <property type="match status" value="1"/>
</dbReference>
<evidence type="ECO:0000259" key="4">
    <source>
        <dbReference type="PROSITE" id="PS50127"/>
    </source>
</evidence>
<dbReference type="SUPFAM" id="SSF54495">
    <property type="entry name" value="UBC-like"/>
    <property type="match status" value="1"/>
</dbReference>
<evidence type="ECO:0000313" key="5">
    <source>
        <dbReference type="EMBL" id="CEM44522.1"/>
    </source>
</evidence>